<dbReference type="PROSITE" id="PS50280">
    <property type="entry name" value="SET"/>
    <property type="match status" value="1"/>
</dbReference>
<evidence type="ECO:0000256" key="9">
    <source>
        <dbReference type="SAM" id="MobiDB-lite"/>
    </source>
</evidence>
<feature type="compositionally biased region" description="Low complexity" evidence="9">
    <location>
        <begin position="465"/>
        <end position="474"/>
    </location>
</feature>
<gene>
    <name evidence="11" type="ORF">O0I10_011252</name>
</gene>
<dbReference type="GeneID" id="83218653"/>
<feature type="domain" description="SET" evidence="10">
    <location>
        <begin position="101"/>
        <end position="215"/>
    </location>
</feature>
<comment type="caution">
    <text evidence="11">The sequence shown here is derived from an EMBL/GenBank/DDBJ whole genome shotgun (WGS) entry which is preliminary data.</text>
</comment>
<evidence type="ECO:0000256" key="1">
    <source>
        <dbReference type="ARBA" id="ARBA00004123"/>
    </source>
</evidence>
<keyword evidence="5" id="KW-0808">Transferase</keyword>
<keyword evidence="7" id="KW-0156">Chromatin regulator</keyword>
<dbReference type="Proteomes" id="UP001234581">
    <property type="component" value="Unassembled WGS sequence"/>
</dbReference>
<evidence type="ECO:0000256" key="7">
    <source>
        <dbReference type="ARBA" id="ARBA00022853"/>
    </source>
</evidence>
<comment type="subcellular location">
    <subcellularLocation>
        <location evidence="2">Chromosome</location>
    </subcellularLocation>
    <subcellularLocation>
        <location evidence="1">Nucleus</location>
    </subcellularLocation>
</comment>
<dbReference type="PANTHER" id="PTHR12977:SF4">
    <property type="entry name" value="HISTONE-LYSINE N-METHYLTRANSFERASE KMT5B"/>
    <property type="match status" value="1"/>
</dbReference>
<dbReference type="InterPro" id="IPR001214">
    <property type="entry name" value="SET_dom"/>
</dbReference>
<reference evidence="11 12" key="1">
    <citation type="submission" date="2023-03" db="EMBL/GenBank/DDBJ databases">
        <title>Genome sequence of Lichtheimia ornata CBS 291.66.</title>
        <authorList>
            <person name="Mohabir J.T."/>
            <person name="Shea T.P."/>
            <person name="Kurbessoian T."/>
            <person name="Berby B."/>
            <person name="Fontaine J."/>
            <person name="Livny J."/>
            <person name="Gnirke A."/>
            <person name="Stajich J.E."/>
            <person name="Cuomo C.A."/>
        </authorList>
    </citation>
    <scope>NUCLEOTIDE SEQUENCE [LARGE SCALE GENOMIC DNA]</scope>
    <source>
        <strain evidence="11">CBS 291.66</strain>
    </source>
</reference>
<organism evidence="11 12">
    <name type="scientific">Lichtheimia ornata</name>
    <dbReference type="NCBI Taxonomy" id="688661"/>
    <lineage>
        <taxon>Eukaryota</taxon>
        <taxon>Fungi</taxon>
        <taxon>Fungi incertae sedis</taxon>
        <taxon>Mucoromycota</taxon>
        <taxon>Mucoromycotina</taxon>
        <taxon>Mucoromycetes</taxon>
        <taxon>Mucorales</taxon>
        <taxon>Lichtheimiaceae</taxon>
        <taxon>Lichtheimia</taxon>
    </lineage>
</organism>
<dbReference type="InterPro" id="IPR046341">
    <property type="entry name" value="SET_dom_sf"/>
</dbReference>
<dbReference type="GO" id="GO:0032259">
    <property type="term" value="P:methylation"/>
    <property type="evidence" value="ECO:0007669"/>
    <property type="project" value="UniProtKB-KW"/>
</dbReference>
<keyword evidence="8" id="KW-0539">Nucleus</keyword>
<dbReference type="GO" id="GO:0005694">
    <property type="term" value="C:chromosome"/>
    <property type="evidence" value="ECO:0007669"/>
    <property type="project" value="UniProtKB-SubCell"/>
</dbReference>
<keyword evidence="12" id="KW-1185">Reference proteome</keyword>
<dbReference type="SUPFAM" id="SSF82199">
    <property type="entry name" value="SET domain"/>
    <property type="match status" value="1"/>
</dbReference>
<evidence type="ECO:0000313" key="12">
    <source>
        <dbReference type="Proteomes" id="UP001234581"/>
    </source>
</evidence>
<feature type="region of interest" description="Disordered" evidence="9">
    <location>
        <begin position="240"/>
        <end position="330"/>
    </location>
</feature>
<evidence type="ECO:0000256" key="6">
    <source>
        <dbReference type="ARBA" id="ARBA00022691"/>
    </source>
</evidence>
<feature type="region of interest" description="Disordered" evidence="9">
    <location>
        <begin position="446"/>
        <end position="557"/>
    </location>
</feature>
<feature type="compositionally biased region" description="Low complexity" evidence="9">
    <location>
        <begin position="538"/>
        <end position="557"/>
    </location>
</feature>
<dbReference type="AlphaFoldDB" id="A0AAD7UVY5"/>
<evidence type="ECO:0000256" key="3">
    <source>
        <dbReference type="ARBA" id="ARBA00022454"/>
    </source>
</evidence>
<feature type="region of interest" description="Disordered" evidence="9">
    <location>
        <begin position="612"/>
        <end position="652"/>
    </location>
</feature>
<dbReference type="InterPro" id="IPR041938">
    <property type="entry name" value="Hist-Lys_N-MTase_N"/>
</dbReference>
<dbReference type="EMBL" id="JARTCD010000085">
    <property type="protein sequence ID" value="KAJ8653111.1"/>
    <property type="molecule type" value="Genomic_DNA"/>
</dbReference>
<evidence type="ECO:0000259" key="10">
    <source>
        <dbReference type="PROSITE" id="PS50280"/>
    </source>
</evidence>
<feature type="region of interest" description="Disordered" evidence="9">
    <location>
        <begin position="356"/>
        <end position="388"/>
    </location>
</feature>
<accession>A0AAD7UVY5</accession>
<dbReference type="CDD" id="cd10524">
    <property type="entry name" value="SET_Suv4-20-like"/>
    <property type="match status" value="1"/>
</dbReference>
<evidence type="ECO:0000256" key="5">
    <source>
        <dbReference type="ARBA" id="ARBA00022679"/>
    </source>
</evidence>
<dbReference type="Pfam" id="PF00856">
    <property type="entry name" value="SET"/>
    <property type="match status" value="1"/>
</dbReference>
<evidence type="ECO:0000313" key="11">
    <source>
        <dbReference type="EMBL" id="KAJ8653111.1"/>
    </source>
</evidence>
<feature type="compositionally biased region" description="Basic and acidic residues" evidence="9">
    <location>
        <begin position="271"/>
        <end position="283"/>
    </location>
</feature>
<feature type="compositionally biased region" description="Basic residues" evidence="9">
    <location>
        <begin position="365"/>
        <end position="379"/>
    </location>
</feature>
<sequence>MEFTVLARFDDFLSASLLDGLFLWFKTIKMNEESARPSTPAHAVLKIIRKHIVEEENMNNAVQELLKMRFIQEFLEGGKEKEWNNFIQHMKRYLSMYLPNAGYEICDTRRYSSDSVQARIVATKKWVPGDEIRMCTGGIGYLNPEQDVMLRQTERDFSVMWSTRKSSHCLFLGPARFMNHDCNSNTKFMIVNETAITFKVTKVIECGEEITTFYGSQYFGSENCECLCHTCESRQEGAFAEQTSNQSTEDMEGGGEECDVRRSSRRRRGVKSYEKFFRQNDTPRKRRGRPPKSLKQDTTNKAPRQVKASEEEDQGASRIEERDSSLPESWCRQTPHERIMLDPFSFLCDVSSKQPYAESADSNRSKPKRKSTQRGRKKRGEQNENQWAHKVPANCHVCDESMGELNDWLIHPATQYNGQWPPTRCSRCERHYIIFQHEWPVRKLRKKGRKAAEEDPLHLPSPANSTVSSSSTSSQDQPHHSEHYQLRKRHANKPPSPISSSDDQAADQLHVRKRQAVKSSSAPMPLKSEQQHPQPSTSSIPLLNQPLPPISSLQQQEQPLDQNHFLSSPSIQPCCYDYPKQCATARLPLSPANRHQQQPTWINPYSSTPPLQPGFHFYPGQSIPSTSSSSLPSEEEHGQPTHPSPRLYNTPYSADQLHYALHHQYQQHPYHHSR</sequence>
<evidence type="ECO:0000256" key="2">
    <source>
        <dbReference type="ARBA" id="ARBA00004286"/>
    </source>
</evidence>
<keyword evidence="3" id="KW-0158">Chromosome</keyword>
<dbReference type="Gene3D" id="1.10.10.1700">
    <property type="entry name" value="Histone-lysine N-methyltransferase"/>
    <property type="match status" value="1"/>
</dbReference>
<name>A0AAD7UVY5_9FUNG</name>
<protein>
    <recommendedName>
        <fullName evidence="10">SET domain-containing protein</fullName>
    </recommendedName>
</protein>
<evidence type="ECO:0000256" key="8">
    <source>
        <dbReference type="ARBA" id="ARBA00023242"/>
    </source>
</evidence>
<dbReference type="InterPro" id="IPR039977">
    <property type="entry name" value="Suv4-20/Set9"/>
</dbReference>
<proteinExistence type="predicted"/>
<dbReference type="PANTHER" id="PTHR12977">
    <property type="entry name" value="SUPPRESSOR OF VARIEGATION 4-20-RELATED"/>
    <property type="match status" value="1"/>
</dbReference>
<keyword evidence="4" id="KW-0489">Methyltransferase</keyword>
<keyword evidence="6" id="KW-0949">S-adenosyl-L-methionine</keyword>
<evidence type="ECO:0000256" key="4">
    <source>
        <dbReference type="ARBA" id="ARBA00022603"/>
    </source>
</evidence>
<feature type="compositionally biased region" description="Low complexity" evidence="9">
    <location>
        <begin position="619"/>
        <end position="632"/>
    </location>
</feature>
<dbReference type="RefSeq" id="XP_058338025.1">
    <property type="nucleotide sequence ID" value="XM_058491222.1"/>
</dbReference>
<dbReference type="SMART" id="SM00317">
    <property type="entry name" value="SET"/>
    <property type="match status" value="1"/>
</dbReference>
<dbReference type="GO" id="GO:0005634">
    <property type="term" value="C:nucleus"/>
    <property type="evidence" value="ECO:0007669"/>
    <property type="project" value="UniProtKB-SubCell"/>
</dbReference>
<dbReference type="Gene3D" id="2.170.270.10">
    <property type="entry name" value="SET domain"/>
    <property type="match status" value="1"/>
</dbReference>
<dbReference type="GO" id="GO:0042799">
    <property type="term" value="F:histone H4K20 methyltransferase activity"/>
    <property type="evidence" value="ECO:0007669"/>
    <property type="project" value="TreeGrafter"/>
</dbReference>